<accession>A0A218WAP5</accession>
<reference evidence="11 13" key="3">
    <citation type="submission" date="2017-11" db="EMBL/GenBank/DDBJ databases">
        <title>De-novo sequencing of pomegranate (Punica granatum L.) genome.</title>
        <authorList>
            <person name="Akparov Z."/>
            <person name="Amiraslanov A."/>
            <person name="Hajiyeva S."/>
            <person name="Abbasov M."/>
            <person name="Kaur K."/>
            <person name="Hamwieh A."/>
            <person name="Solovyev V."/>
            <person name="Salamov A."/>
            <person name="Braich B."/>
            <person name="Kosarev P."/>
            <person name="Mahmoud A."/>
            <person name="Hajiyev E."/>
            <person name="Babayeva S."/>
            <person name="Izzatullayeva V."/>
            <person name="Mammadov A."/>
            <person name="Mammadov A."/>
            <person name="Sharifova S."/>
            <person name="Ojaghi J."/>
            <person name="Eynullazada K."/>
            <person name="Bayramov B."/>
            <person name="Abdulazimova A."/>
            <person name="Shahmuradov I."/>
        </authorList>
    </citation>
    <scope>NUCLEOTIDE SEQUENCE [LARGE SCALE GENOMIC DNA]</scope>
    <source>
        <strain evidence="11">AG2017</strain>
        <strain evidence="13">cv. AG2017</strain>
        <tissue evidence="11">Leaf</tissue>
    </source>
</reference>
<evidence type="ECO:0000313" key="10">
    <source>
        <dbReference type="EMBL" id="OWM69716.1"/>
    </source>
</evidence>
<evidence type="ECO:0000256" key="2">
    <source>
        <dbReference type="ARBA" id="ARBA00007651"/>
    </source>
</evidence>
<dbReference type="EMBL" id="MTKT01004810">
    <property type="protein sequence ID" value="OWM69716.1"/>
    <property type="molecule type" value="Genomic_DNA"/>
</dbReference>
<comment type="similarity">
    <text evidence="2 8">Belongs to the Casparian strip membrane proteins (CASP) family.</text>
</comment>
<keyword evidence="7 8" id="KW-0472">Membrane</keyword>
<dbReference type="Proteomes" id="UP000197138">
    <property type="component" value="Unassembled WGS sequence"/>
</dbReference>
<reference evidence="10" key="2">
    <citation type="submission" date="2017-06" db="EMBL/GenBank/DDBJ databases">
        <title>The pomegranate genome and the genomics of punicalagin biosynthesis.</title>
        <authorList>
            <person name="Xu C."/>
        </authorList>
    </citation>
    <scope>NUCLEOTIDE SEQUENCE [LARGE SCALE GENOMIC DNA]</scope>
    <source>
        <tissue evidence="10">Fresh leaf</tissue>
    </source>
</reference>
<protein>
    <recommendedName>
        <fullName evidence="8">CASP-like protein</fullName>
    </recommendedName>
</protein>
<comment type="caution">
    <text evidence="10">The sequence shown here is derived from an EMBL/GenBank/DDBJ whole genome shotgun (WGS) entry which is preliminary data.</text>
</comment>
<dbReference type="PANTHER" id="PTHR32021:SF1">
    <property type="entry name" value="CASP-LIKE PROTEIN 5A1"/>
    <property type="match status" value="1"/>
</dbReference>
<keyword evidence="5 8" id="KW-0812">Transmembrane</keyword>
<proteinExistence type="inferred from homology"/>
<organism evidence="10 12">
    <name type="scientific">Punica granatum</name>
    <name type="common">Pomegranate</name>
    <dbReference type="NCBI Taxonomy" id="22663"/>
    <lineage>
        <taxon>Eukaryota</taxon>
        <taxon>Viridiplantae</taxon>
        <taxon>Streptophyta</taxon>
        <taxon>Embryophyta</taxon>
        <taxon>Tracheophyta</taxon>
        <taxon>Spermatophyta</taxon>
        <taxon>Magnoliopsida</taxon>
        <taxon>eudicotyledons</taxon>
        <taxon>Gunneridae</taxon>
        <taxon>Pentapetalae</taxon>
        <taxon>rosids</taxon>
        <taxon>malvids</taxon>
        <taxon>Myrtales</taxon>
        <taxon>Lythraceae</taxon>
        <taxon>Punica</taxon>
    </lineage>
</organism>
<keyword evidence="6 8" id="KW-1133">Transmembrane helix</keyword>
<feature type="transmembrane region" description="Helical" evidence="8">
    <location>
        <begin position="152"/>
        <end position="173"/>
    </location>
</feature>
<keyword evidence="13" id="KW-1185">Reference proteome</keyword>
<comment type="subunit">
    <text evidence="3 8">Homodimer and heterodimers.</text>
</comment>
<evidence type="ECO:0000256" key="5">
    <source>
        <dbReference type="ARBA" id="ARBA00022692"/>
    </source>
</evidence>
<keyword evidence="4 8" id="KW-1003">Cell membrane</keyword>
<dbReference type="OrthoDB" id="828022at2759"/>
<dbReference type="GO" id="GO:0005886">
    <property type="term" value="C:plasma membrane"/>
    <property type="evidence" value="ECO:0007669"/>
    <property type="project" value="UniProtKB-SubCell"/>
</dbReference>
<dbReference type="PANTHER" id="PTHR32021">
    <property type="entry name" value="CASP-LIKE PROTEIN 5B3"/>
    <property type="match status" value="1"/>
</dbReference>
<dbReference type="STRING" id="22663.A0A218WAP5"/>
<evidence type="ECO:0000313" key="12">
    <source>
        <dbReference type="Proteomes" id="UP000197138"/>
    </source>
</evidence>
<evidence type="ECO:0000256" key="4">
    <source>
        <dbReference type="ARBA" id="ARBA00022475"/>
    </source>
</evidence>
<reference evidence="12" key="1">
    <citation type="journal article" date="2017" name="Plant J.">
        <title>The pomegranate (Punica granatum L.) genome and the genomics of punicalagin biosynthesis.</title>
        <authorList>
            <person name="Qin G."/>
            <person name="Xu C."/>
            <person name="Ming R."/>
            <person name="Tang H."/>
            <person name="Guyot R."/>
            <person name="Kramer E.M."/>
            <person name="Hu Y."/>
            <person name="Yi X."/>
            <person name="Qi Y."/>
            <person name="Xu X."/>
            <person name="Gao Z."/>
            <person name="Pan H."/>
            <person name="Jian J."/>
            <person name="Tian Y."/>
            <person name="Yue Z."/>
            <person name="Xu Y."/>
        </authorList>
    </citation>
    <scope>NUCLEOTIDE SEQUENCE [LARGE SCALE GENOMIC DNA]</scope>
    <source>
        <strain evidence="12">cv. Dabenzi</strain>
    </source>
</reference>
<dbReference type="InterPro" id="IPR045009">
    <property type="entry name" value="CASPL-5"/>
</dbReference>
<comment type="subcellular location">
    <subcellularLocation>
        <location evidence="1 8">Cell membrane</location>
        <topology evidence="1 8">Multi-pass membrane protein</topology>
    </subcellularLocation>
</comment>
<evidence type="ECO:0000259" key="9">
    <source>
        <dbReference type="Pfam" id="PF04535"/>
    </source>
</evidence>
<evidence type="ECO:0000256" key="1">
    <source>
        <dbReference type="ARBA" id="ARBA00004651"/>
    </source>
</evidence>
<evidence type="ECO:0000256" key="7">
    <source>
        <dbReference type="ARBA" id="ARBA00023136"/>
    </source>
</evidence>
<feature type="domain" description="Casparian strip membrane protein" evidence="9">
    <location>
        <begin position="32"/>
        <end position="160"/>
    </location>
</feature>
<gene>
    <name evidence="10" type="ORF">CDL15_Pgr025565</name>
    <name evidence="11" type="ORF">CRG98_011440</name>
</gene>
<evidence type="ECO:0000256" key="6">
    <source>
        <dbReference type="ARBA" id="ARBA00022989"/>
    </source>
</evidence>
<feature type="transmembrane region" description="Helical" evidence="8">
    <location>
        <begin position="106"/>
        <end position="132"/>
    </location>
</feature>
<evidence type="ECO:0000256" key="8">
    <source>
        <dbReference type="RuleBase" id="RU361233"/>
    </source>
</evidence>
<evidence type="ECO:0000313" key="13">
    <source>
        <dbReference type="Proteomes" id="UP000233551"/>
    </source>
</evidence>
<sequence length="175" mass="18926">MSRPAVHPVEAPPPTYGAVLPRVRMKNVQGTAGTAGSFVLRLFQFAFAAISVCVMGTTSDFVQVTAFRYLVSASIFQSLWSLSLALIDIYAILVKRSLRNTRLLRFLMIGDAITSTLTFASASASAGITVLIGNDLNKCAVNNCARFQTATAMAFLSWFAASPSFFLIFWSLASH</sequence>
<dbReference type="InterPro" id="IPR006702">
    <property type="entry name" value="CASP_dom"/>
</dbReference>
<dbReference type="GeneID" id="116194474"/>
<dbReference type="Pfam" id="PF04535">
    <property type="entry name" value="CASP_dom"/>
    <property type="match status" value="1"/>
</dbReference>
<feature type="transmembrane region" description="Helical" evidence="8">
    <location>
        <begin position="69"/>
        <end position="94"/>
    </location>
</feature>
<name>A0A218WAP5_PUNGR</name>
<dbReference type="Proteomes" id="UP000233551">
    <property type="component" value="Unassembled WGS sequence"/>
</dbReference>
<dbReference type="AlphaFoldDB" id="A0A218WAP5"/>
<evidence type="ECO:0000256" key="3">
    <source>
        <dbReference type="ARBA" id="ARBA00011489"/>
    </source>
</evidence>
<dbReference type="EMBL" id="PGOL01000570">
    <property type="protein sequence ID" value="PKI68141.1"/>
    <property type="molecule type" value="Genomic_DNA"/>
</dbReference>
<feature type="transmembrane region" description="Helical" evidence="8">
    <location>
        <begin position="32"/>
        <end position="57"/>
    </location>
</feature>
<evidence type="ECO:0000313" key="11">
    <source>
        <dbReference type="EMBL" id="PKI68141.1"/>
    </source>
</evidence>